<dbReference type="PANTHER" id="PTHR13906:SF4">
    <property type="entry name" value="LYSOPHOSPHOLIPID ACYLTRANSFERASE 6"/>
    <property type="match status" value="1"/>
</dbReference>
<evidence type="ECO:0000256" key="7">
    <source>
        <dbReference type="SAM" id="Phobius"/>
    </source>
</evidence>
<keyword evidence="3 7" id="KW-0812">Transmembrane</keyword>
<keyword evidence="2" id="KW-0808">Transferase</keyword>
<reference evidence="10" key="1">
    <citation type="submission" date="2012-12" db="EMBL/GenBank/DDBJ databases">
        <authorList>
            <person name="Hellsten U."/>
            <person name="Grimwood J."/>
            <person name="Chapman J.A."/>
            <person name="Shapiro H."/>
            <person name="Aerts A."/>
            <person name="Otillar R.P."/>
            <person name="Terry A.Y."/>
            <person name="Boore J.L."/>
            <person name="Simakov O."/>
            <person name="Marletaz F."/>
            <person name="Cho S.-J."/>
            <person name="Edsinger-Gonzales E."/>
            <person name="Havlak P."/>
            <person name="Kuo D.-H."/>
            <person name="Larsson T."/>
            <person name="Lv J."/>
            <person name="Arendt D."/>
            <person name="Savage R."/>
            <person name="Osoegawa K."/>
            <person name="de Jong P."/>
            <person name="Lindberg D.R."/>
            <person name="Seaver E.C."/>
            <person name="Weisblat D.A."/>
            <person name="Putnam N.H."/>
            <person name="Grigoriev I.V."/>
            <person name="Rokhsar D.S."/>
        </authorList>
    </citation>
    <scope>NUCLEOTIDE SEQUENCE</scope>
</reference>
<gene>
    <name evidence="9" type="primary">20195760</name>
    <name evidence="8" type="ORF">HELRODRAFT_121109</name>
</gene>
<dbReference type="CTD" id="20195760"/>
<dbReference type="InterPro" id="IPR049941">
    <property type="entry name" value="LPLAT_7/PORCN-like"/>
</dbReference>
<keyword evidence="5 7" id="KW-0472">Membrane</keyword>
<dbReference type="RefSeq" id="XP_009027612.1">
    <property type="nucleotide sequence ID" value="XM_009029364.1"/>
</dbReference>
<dbReference type="OrthoDB" id="286734at2759"/>
<dbReference type="GO" id="GO:0016746">
    <property type="term" value="F:acyltransferase activity"/>
    <property type="evidence" value="ECO:0000318"/>
    <property type="project" value="GO_Central"/>
</dbReference>
<evidence type="ECO:0000256" key="3">
    <source>
        <dbReference type="ARBA" id="ARBA00022692"/>
    </source>
</evidence>
<evidence type="ECO:0000256" key="4">
    <source>
        <dbReference type="ARBA" id="ARBA00022989"/>
    </source>
</evidence>
<feature type="transmembrane region" description="Helical" evidence="7">
    <location>
        <begin position="95"/>
        <end position="113"/>
    </location>
</feature>
<evidence type="ECO:0000313" key="8">
    <source>
        <dbReference type="EMBL" id="ESN94562.1"/>
    </source>
</evidence>
<keyword evidence="6" id="KW-0012">Acyltransferase</keyword>
<comment type="subcellular location">
    <subcellularLocation>
        <location evidence="1">Membrane</location>
        <topology evidence="1">Multi-pass membrane protein</topology>
    </subcellularLocation>
</comment>
<organism evidence="9 10">
    <name type="scientific">Helobdella robusta</name>
    <name type="common">Californian leech</name>
    <dbReference type="NCBI Taxonomy" id="6412"/>
    <lineage>
        <taxon>Eukaryota</taxon>
        <taxon>Metazoa</taxon>
        <taxon>Spiralia</taxon>
        <taxon>Lophotrochozoa</taxon>
        <taxon>Annelida</taxon>
        <taxon>Clitellata</taxon>
        <taxon>Hirudinea</taxon>
        <taxon>Rhynchobdellida</taxon>
        <taxon>Glossiphoniidae</taxon>
        <taxon>Helobdella</taxon>
    </lineage>
</organism>
<keyword evidence="4 7" id="KW-1133">Transmembrane helix</keyword>
<dbReference type="GO" id="GO:0016020">
    <property type="term" value="C:membrane"/>
    <property type="evidence" value="ECO:0000318"/>
    <property type="project" value="GO_Central"/>
</dbReference>
<dbReference type="InParanoid" id="T1EGR0"/>
<dbReference type="Pfam" id="PF03062">
    <property type="entry name" value="MBOAT"/>
    <property type="match status" value="1"/>
</dbReference>
<evidence type="ECO:0000313" key="9">
    <source>
        <dbReference type="EnsemblMetazoa" id="HelroP121109"/>
    </source>
</evidence>
<dbReference type="EMBL" id="AMQM01001660">
    <property type="status" value="NOT_ANNOTATED_CDS"/>
    <property type="molecule type" value="Genomic_DNA"/>
</dbReference>
<sequence>GSTLFQPLSDVVGFPLDQINFFLSQIIALICGFIFRCLFSPCRVGANVRHSFEAILGFSLLFFCFGIQSLVVVVQSVICWLIMWRVPHGTSEKLVFLTAMLFLAVCHSLRMYYDYSGYNLDITGPLMINTQRITSLAFSLSDGKELMTDPDIRTTPYIFNKTISELPSILELLSYSLSFHMIICGPFSFYKEYINFIHGNNITYQPLNALFPVSTIVHEFYFSNYFKKLSSVAVFLVLMAVCTPMFPAQTLIDETFNSSHSLPYRIIYCVISTSAARFKYYVAWKLAEAINVAAGLGFGGVDQFGRQRWDFMDNVSVFKVEFATSIRTLLSNWNSRSTLWLRHVVYERTHNTLAVFAMSALWHGFYPGYYVTFMTGAFLVYESRMVRPIIRPKFQSSAVLSKVYDLLTFCSTKLALTYLAVPFLLLEF</sequence>
<protein>
    <submittedName>
        <fullName evidence="8 9">Uncharacterized protein</fullName>
    </submittedName>
</protein>
<feature type="transmembrane region" description="Helical" evidence="7">
    <location>
        <begin position="60"/>
        <end position="83"/>
    </location>
</feature>
<dbReference type="FunCoup" id="T1EGR0">
    <property type="interactions" value="590"/>
</dbReference>
<evidence type="ECO:0000256" key="5">
    <source>
        <dbReference type="ARBA" id="ARBA00023136"/>
    </source>
</evidence>
<feature type="transmembrane region" description="Helical" evidence="7">
    <location>
        <begin position="403"/>
        <end position="425"/>
    </location>
</feature>
<dbReference type="AlphaFoldDB" id="T1EGR0"/>
<dbReference type="GO" id="GO:0030258">
    <property type="term" value="P:lipid modification"/>
    <property type="evidence" value="ECO:0000318"/>
    <property type="project" value="GO_Central"/>
</dbReference>
<feature type="transmembrane region" description="Helical" evidence="7">
    <location>
        <begin position="20"/>
        <end position="39"/>
    </location>
</feature>
<dbReference type="OMA" id="FTGPMMI"/>
<reference evidence="9" key="3">
    <citation type="submission" date="2015-06" db="UniProtKB">
        <authorList>
            <consortium name="EnsemblMetazoa"/>
        </authorList>
    </citation>
    <scope>IDENTIFICATION</scope>
</reference>
<dbReference type="HOGENOM" id="CLU_011340_3_0_1"/>
<dbReference type="InterPro" id="IPR004299">
    <property type="entry name" value="MBOAT_fam"/>
</dbReference>
<dbReference type="KEGG" id="hro:HELRODRAFT_121109"/>
<keyword evidence="10" id="KW-1185">Reference proteome</keyword>
<dbReference type="STRING" id="6412.T1EGR0"/>
<dbReference type="eggNOG" id="KOG2704">
    <property type="taxonomic scope" value="Eukaryota"/>
</dbReference>
<evidence type="ECO:0000256" key="1">
    <source>
        <dbReference type="ARBA" id="ARBA00004141"/>
    </source>
</evidence>
<evidence type="ECO:0000256" key="6">
    <source>
        <dbReference type="ARBA" id="ARBA00023315"/>
    </source>
</evidence>
<dbReference type="PANTHER" id="PTHR13906">
    <property type="entry name" value="PORCUPINE"/>
    <property type="match status" value="1"/>
</dbReference>
<dbReference type="EMBL" id="KB097571">
    <property type="protein sequence ID" value="ESN94562.1"/>
    <property type="molecule type" value="Genomic_DNA"/>
</dbReference>
<dbReference type="EnsemblMetazoa" id="HelroT121109">
    <property type="protein sequence ID" value="HelroP121109"/>
    <property type="gene ID" value="HelroG121109"/>
</dbReference>
<feature type="transmembrane region" description="Helical" evidence="7">
    <location>
        <begin position="232"/>
        <end position="252"/>
    </location>
</feature>
<proteinExistence type="predicted"/>
<feature type="transmembrane region" description="Helical" evidence="7">
    <location>
        <begin position="360"/>
        <end position="382"/>
    </location>
</feature>
<evidence type="ECO:0000313" key="10">
    <source>
        <dbReference type="Proteomes" id="UP000015101"/>
    </source>
</evidence>
<evidence type="ECO:0000256" key="2">
    <source>
        <dbReference type="ARBA" id="ARBA00022679"/>
    </source>
</evidence>
<accession>T1EGR0</accession>
<dbReference type="GeneID" id="20195760"/>
<name>T1EGR0_HELRO</name>
<dbReference type="Proteomes" id="UP000015101">
    <property type="component" value="Unassembled WGS sequence"/>
</dbReference>
<reference evidence="8 10" key="2">
    <citation type="journal article" date="2013" name="Nature">
        <title>Insights into bilaterian evolution from three spiralian genomes.</title>
        <authorList>
            <person name="Simakov O."/>
            <person name="Marletaz F."/>
            <person name="Cho S.J."/>
            <person name="Edsinger-Gonzales E."/>
            <person name="Havlak P."/>
            <person name="Hellsten U."/>
            <person name="Kuo D.H."/>
            <person name="Larsson T."/>
            <person name="Lv J."/>
            <person name="Arendt D."/>
            <person name="Savage R."/>
            <person name="Osoegawa K."/>
            <person name="de Jong P."/>
            <person name="Grimwood J."/>
            <person name="Chapman J.A."/>
            <person name="Shapiro H."/>
            <person name="Aerts A."/>
            <person name="Otillar R.P."/>
            <person name="Terry A.Y."/>
            <person name="Boore J.L."/>
            <person name="Grigoriev I.V."/>
            <person name="Lindberg D.R."/>
            <person name="Seaver E.C."/>
            <person name="Weisblat D.A."/>
            <person name="Putnam N.H."/>
            <person name="Rokhsar D.S."/>
        </authorList>
    </citation>
    <scope>NUCLEOTIDE SEQUENCE</scope>
</reference>